<evidence type="ECO:0000256" key="5">
    <source>
        <dbReference type="PROSITE-ProRule" id="PRU10141"/>
    </source>
</evidence>
<evidence type="ECO:0000256" key="6">
    <source>
        <dbReference type="SAM" id="MobiDB-lite"/>
    </source>
</evidence>
<dbReference type="SMART" id="SM00220">
    <property type="entry name" value="S_TKc"/>
    <property type="match status" value="1"/>
</dbReference>
<dbReference type="SUPFAM" id="SSF56112">
    <property type="entry name" value="Protein kinase-like (PK-like)"/>
    <property type="match status" value="1"/>
</dbReference>
<feature type="transmembrane region" description="Helical" evidence="7">
    <location>
        <begin position="745"/>
        <end position="764"/>
    </location>
</feature>
<dbReference type="STRING" id="1823756.A4H34_03655"/>
<keyword evidence="7" id="KW-0472">Membrane</keyword>
<dbReference type="InterPro" id="IPR000719">
    <property type="entry name" value="Prot_kinase_dom"/>
</dbReference>
<dbReference type="CDD" id="cd14014">
    <property type="entry name" value="STKc_PknB_like"/>
    <property type="match status" value="1"/>
</dbReference>
<keyword evidence="2 5" id="KW-0547">Nucleotide-binding</keyword>
<evidence type="ECO:0000256" key="4">
    <source>
        <dbReference type="ARBA" id="ARBA00022840"/>
    </source>
</evidence>
<feature type="compositionally biased region" description="Basic and acidic residues" evidence="6">
    <location>
        <begin position="363"/>
        <end position="375"/>
    </location>
</feature>
<evidence type="ECO:0000256" key="2">
    <source>
        <dbReference type="ARBA" id="ARBA00022741"/>
    </source>
</evidence>
<evidence type="ECO:0000256" key="1">
    <source>
        <dbReference type="ARBA" id="ARBA00022679"/>
    </source>
</evidence>
<dbReference type="GO" id="GO:0005524">
    <property type="term" value="F:ATP binding"/>
    <property type="evidence" value="ECO:0007669"/>
    <property type="project" value="UniProtKB-UniRule"/>
</dbReference>
<dbReference type="AlphaFoldDB" id="A0A179B5F2"/>
<feature type="binding site" evidence="5">
    <location>
        <position position="34"/>
    </location>
    <ligand>
        <name>ATP</name>
        <dbReference type="ChEBI" id="CHEBI:30616"/>
    </ligand>
</feature>
<dbReference type="PROSITE" id="PS50011">
    <property type="entry name" value="PROTEIN_KINASE_DOM"/>
    <property type="match status" value="1"/>
</dbReference>
<evidence type="ECO:0000313" key="10">
    <source>
        <dbReference type="Proteomes" id="UP000078368"/>
    </source>
</evidence>
<dbReference type="InterPro" id="IPR008271">
    <property type="entry name" value="Ser/Thr_kinase_AS"/>
</dbReference>
<dbReference type="GO" id="GO:0004674">
    <property type="term" value="F:protein serine/threonine kinase activity"/>
    <property type="evidence" value="ECO:0007669"/>
    <property type="project" value="TreeGrafter"/>
</dbReference>
<dbReference type="InterPro" id="IPR011009">
    <property type="entry name" value="Kinase-like_dom_sf"/>
</dbReference>
<gene>
    <name evidence="9" type="ORF">A4H34_03655</name>
</gene>
<dbReference type="Gene3D" id="1.10.510.10">
    <property type="entry name" value="Transferase(Phosphotransferase) domain 1"/>
    <property type="match status" value="1"/>
</dbReference>
<keyword evidence="1" id="KW-0808">Transferase</keyword>
<dbReference type="PANTHER" id="PTHR43289:SF34">
    <property type="entry name" value="SERINE_THREONINE-PROTEIN KINASE YBDM-RELATED"/>
    <property type="match status" value="1"/>
</dbReference>
<feature type="transmembrane region" description="Helical" evidence="7">
    <location>
        <begin position="677"/>
        <end position="698"/>
    </location>
</feature>
<reference evidence="9 10" key="1">
    <citation type="submission" date="2016-04" db="EMBL/GenBank/DDBJ databases">
        <title>Peptidophaga gingivicola gen. nov., sp. nov., isolated from human subgingival plaque.</title>
        <authorList>
            <person name="Beall C.J."/>
            <person name="Mokrzan E.M."/>
            <person name="Griffen A.L."/>
            <person name="Leys E.J."/>
        </authorList>
    </citation>
    <scope>NUCLEOTIDE SEQUENCE [LARGE SCALE GENOMIC DNA]</scope>
    <source>
        <strain evidence="9 10">BA112</strain>
    </source>
</reference>
<feature type="compositionally biased region" description="Pro residues" evidence="6">
    <location>
        <begin position="522"/>
        <end position="537"/>
    </location>
</feature>
<protein>
    <recommendedName>
        <fullName evidence="8">Protein kinase domain-containing protein</fullName>
    </recommendedName>
</protein>
<feature type="domain" description="Protein kinase" evidence="8">
    <location>
        <begin position="6"/>
        <end position="270"/>
    </location>
</feature>
<dbReference type="PANTHER" id="PTHR43289">
    <property type="entry name" value="MITOGEN-ACTIVATED PROTEIN KINASE KINASE KINASE 20-RELATED"/>
    <property type="match status" value="1"/>
</dbReference>
<accession>A0A179B5F2</accession>
<keyword evidence="7" id="KW-0812">Transmembrane</keyword>
<evidence type="ECO:0000256" key="7">
    <source>
        <dbReference type="SAM" id="Phobius"/>
    </source>
</evidence>
<sequence length="783" mass="80703">MNIGGYRLIKRIGAGGMSTVFEAEDGAGVRVALKLLHPALVVDHSGRERLRREVAMLQKVRGRYVAEVLDAETDSDEAFIVTELIDGPTLEQDVVDSGVFEGEDLVELAEHLRQAVEAIHEAGVLHRDLKPSNVMLGPDGPVLIDFGIAQVDEDSRLTVPGSVAHTPGYCDPRVINGANPDESADWWALAAVLAFAATGRAPFGKGNPQAIMRRVFEGVPDIVGIQGPVAAAFVRALAPDIEDRIGIDELVEVLKTGRFDDDSSAPHAAFAGIAGVMGGVGSLAAADSAMGEGDTFEPLVTGETAARGVGDTASRNAPGATPQGATEVLGQHPGRPDGAAEALRASGAFGNDAGSEEYGDADYGARRSDDARGWDEGPETALRMRRAQLGGQATEVLGAPGPGGGRTEILPAGGESGGGRTEILPAGGFGVGESGGGRTEILPAGGFGVGESGGGRTEVLPAGGESGGGRTEILPAGGFGVGESGGGRTEILPAGGFGVGDDVRSGSRATPPTEVISAEPPMAAPPPQMPPSVPVAPLPEELGSRRNLGQEFGQAQARLPPSQPQPPGSLNPPMWNEFIGGQAPGAPGETPEWMRPLPTVRLIVFLGALAILSFAVRFPISGISAYAFAAFALAMIGSSYRSLNARRRARGGKFSGEKWGVALRLPGVFLKTVFEQAVCVGIGVALGGAALWGLSLAVPSEPRLGTFAAVVIAMTVAWFNGLNAPARLGARSLMAAIAPVRSYKYFWGVVLVALTALGVLYSSARQYPDWTPLDGTPSFIKTE</sequence>
<evidence type="ECO:0000313" key="9">
    <source>
        <dbReference type="EMBL" id="OAP86274.1"/>
    </source>
</evidence>
<keyword evidence="4 5" id="KW-0067">ATP-binding</keyword>
<dbReference type="InterPro" id="IPR017441">
    <property type="entry name" value="Protein_kinase_ATP_BS"/>
</dbReference>
<keyword evidence="3" id="KW-0418">Kinase</keyword>
<keyword evidence="7" id="KW-1133">Transmembrane helix</keyword>
<feature type="transmembrane region" description="Helical" evidence="7">
    <location>
        <begin position="626"/>
        <end position="643"/>
    </location>
</feature>
<keyword evidence="10" id="KW-1185">Reference proteome</keyword>
<proteinExistence type="predicted"/>
<dbReference type="Pfam" id="PF00069">
    <property type="entry name" value="Pkinase"/>
    <property type="match status" value="1"/>
</dbReference>
<name>A0A179B5F2_9ACTO</name>
<dbReference type="PROSITE" id="PS00108">
    <property type="entry name" value="PROTEIN_KINASE_ST"/>
    <property type="match status" value="1"/>
</dbReference>
<organism evidence="9 10">
    <name type="scientific">Peptidiphaga gingivicola</name>
    <dbReference type="NCBI Taxonomy" id="2741497"/>
    <lineage>
        <taxon>Bacteria</taxon>
        <taxon>Bacillati</taxon>
        <taxon>Actinomycetota</taxon>
        <taxon>Actinomycetes</taxon>
        <taxon>Actinomycetales</taxon>
        <taxon>Actinomycetaceae</taxon>
        <taxon>Peptidiphaga</taxon>
    </lineage>
</organism>
<feature type="region of interest" description="Disordered" evidence="6">
    <location>
        <begin position="496"/>
        <end position="540"/>
    </location>
</feature>
<comment type="caution">
    <text evidence="9">The sequence shown here is derived from an EMBL/GenBank/DDBJ whole genome shotgun (WGS) entry which is preliminary data.</text>
</comment>
<feature type="region of interest" description="Disordered" evidence="6">
    <location>
        <begin position="349"/>
        <end position="376"/>
    </location>
</feature>
<evidence type="ECO:0000259" key="8">
    <source>
        <dbReference type="PROSITE" id="PS50011"/>
    </source>
</evidence>
<dbReference type="EMBL" id="LVZK01000001">
    <property type="protein sequence ID" value="OAP86274.1"/>
    <property type="molecule type" value="Genomic_DNA"/>
</dbReference>
<dbReference type="PROSITE" id="PS00107">
    <property type="entry name" value="PROTEIN_KINASE_ATP"/>
    <property type="match status" value="1"/>
</dbReference>
<feature type="transmembrane region" description="Helical" evidence="7">
    <location>
        <begin position="704"/>
        <end position="724"/>
    </location>
</feature>
<evidence type="ECO:0000256" key="3">
    <source>
        <dbReference type="ARBA" id="ARBA00022777"/>
    </source>
</evidence>
<dbReference type="Gene3D" id="3.30.200.20">
    <property type="entry name" value="Phosphorylase Kinase, domain 1"/>
    <property type="match status" value="1"/>
</dbReference>
<dbReference type="Proteomes" id="UP000078368">
    <property type="component" value="Unassembled WGS sequence"/>
</dbReference>